<dbReference type="Proteomes" id="UP000800038">
    <property type="component" value="Unassembled WGS sequence"/>
</dbReference>
<keyword evidence="2" id="KW-1185">Reference proteome</keyword>
<sequence>QPARFPYETQHRILSIIQQLLEESCFNFVKQWLPSVLEKHSWNCAAAGELTEWLYILRRQARDLPNGCISTEGRASLNNIAPAVARLRHTAVHRLHLTSDEFLDQIYSALILAEVLQDVKSTSTLQALYRRVDTHAKKMDCNIEAVQHEICTTLLQIQRKREAL</sequence>
<evidence type="ECO:0000313" key="1">
    <source>
        <dbReference type="EMBL" id="KAF1936814.1"/>
    </source>
</evidence>
<name>A0A6A5SB98_9PLEO</name>
<feature type="non-terminal residue" evidence="1">
    <location>
        <position position="1"/>
    </location>
</feature>
<protein>
    <recommendedName>
        <fullName evidence="3">DUF4145 domain-containing protein</fullName>
    </recommendedName>
</protein>
<feature type="non-terminal residue" evidence="1">
    <location>
        <position position="164"/>
    </location>
</feature>
<dbReference type="EMBL" id="ML976168">
    <property type="protein sequence ID" value="KAF1936814.1"/>
    <property type="molecule type" value="Genomic_DNA"/>
</dbReference>
<dbReference type="OrthoDB" id="5324651at2759"/>
<evidence type="ECO:0008006" key="3">
    <source>
        <dbReference type="Google" id="ProtNLM"/>
    </source>
</evidence>
<dbReference type="AlphaFoldDB" id="A0A6A5SB98"/>
<organism evidence="1 2">
    <name type="scientific">Clathrospora elynae</name>
    <dbReference type="NCBI Taxonomy" id="706981"/>
    <lineage>
        <taxon>Eukaryota</taxon>
        <taxon>Fungi</taxon>
        <taxon>Dikarya</taxon>
        <taxon>Ascomycota</taxon>
        <taxon>Pezizomycotina</taxon>
        <taxon>Dothideomycetes</taxon>
        <taxon>Pleosporomycetidae</taxon>
        <taxon>Pleosporales</taxon>
        <taxon>Diademaceae</taxon>
        <taxon>Clathrospora</taxon>
    </lineage>
</organism>
<accession>A0A6A5SB98</accession>
<evidence type="ECO:0000313" key="2">
    <source>
        <dbReference type="Proteomes" id="UP000800038"/>
    </source>
</evidence>
<gene>
    <name evidence="1" type="ORF">EJ02DRAFT_301991</name>
</gene>
<proteinExistence type="predicted"/>
<reference evidence="1" key="1">
    <citation type="journal article" date="2020" name="Stud. Mycol.">
        <title>101 Dothideomycetes genomes: a test case for predicting lifestyles and emergence of pathogens.</title>
        <authorList>
            <person name="Haridas S."/>
            <person name="Albert R."/>
            <person name="Binder M."/>
            <person name="Bloem J."/>
            <person name="Labutti K."/>
            <person name="Salamov A."/>
            <person name="Andreopoulos B."/>
            <person name="Baker S."/>
            <person name="Barry K."/>
            <person name="Bills G."/>
            <person name="Bluhm B."/>
            <person name="Cannon C."/>
            <person name="Castanera R."/>
            <person name="Culley D."/>
            <person name="Daum C."/>
            <person name="Ezra D."/>
            <person name="Gonzalez J."/>
            <person name="Henrissat B."/>
            <person name="Kuo A."/>
            <person name="Liang C."/>
            <person name="Lipzen A."/>
            <person name="Lutzoni F."/>
            <person name="Magnuson J."/>
            <person name="Mondo S."/>
            <person name="Nolan M."/>
            <person name="Ohm R."/>
            <person name="Pangilinan J."/>
            <person name="Park H.-J."/>
            <person name="Ramirez L."/>
            <person name="Alfaro M."/>
            <person name="Sun H."/>
            <person name="Tritt A."/>
            <person name="Yoshinaga Y."/>
            <person name="Zwiers L.-H."/>
            <person name="Turgeon B."/>
            <person name="Goodwin S."/>
            <person name="Spatafora J."/>
            <person name="Crous P."/>
            <person name="Grigoriev I."/>
        </authorList>
    </citation>
    <scope>NUCLEOTIDE SEQUENCE</scope>
    <source>
        <strain evidence="1">CBS 161.51</strain>
    </source>
</reference>